<organism evidence="11 12">
    <name type="scientific">Bactrocera dorsalis</name>
    <name type="common">Oriental fruit fly</name>
    <name type="synonym">Dacus dorsalis</name>
    <dbReference type="NCBI Taxonomy" id="27457"/>
    <lineage>
        <taxon>Eukaryota</taxon>
        <taxon>Metazoa</taxon>
        <taxon>Ecdysozoa</taxon>
        <taxon>Arthropoda</taxon>
        <taxon>Hexapoda</taxon>
        <taxon>Insecta</taxon>
        <taxon>Pterygota</taxon>
        <taxon>Neoptera</taxon>
        <taxon>Endopterygota</taxon>
        <taxon>Diptera</taxon>
        <taxon>Brachycera</taxon>
        <taxon>Muscomorpha</taxon>
        <taxon>Tephritoidea</taxon>
        <taxon>Tephritidae</taxon>
        <taxon>Bactrocera</taxon>
        <taxon>Bactrocera</taxon>
    </lineage>
</organism>
<evidence type="ECO:0000256" key="2">
    <source>
        <dbReference type="ARBA" id="ARBA00022475"/>
    </source>
</evidence>
<evidence type="ECO:0000256" key="4">
    <source>
        <dbReference type="ARBA" id="ARBA00022989"/>
    </source>
</evidence>
<feature type="transmembrane region" description="Helical" evidence="8">
    <location>
        <begin position="354"/>
        <end position="372"/>
    </location>
</feature>
<feature type="transmembrane region" description="Helical" evidence="8">
    <location>
        <begin position="600"/>
        <end position="620"/>
    </location>
</feature>
<evidence type="ECO:0000256" key="3">
    <source>
        <dbReference type="ARBA" id="ARBA00022692"/>
    </source>
</evidence>
<dbReference type="GO" id="GO:0005886">
    <property type="term" value="C:plasma membrane"/>
    <property type="evidence" value="ECO:0007669"/>
    <property type="project" value="UniProtKB-SubCell"/>
</dbReference>
<feature type="signal peptide" evidence="9">
    <location>
        <begin position="1"/>
        <end position="21"/>
    </location>
</feature>
<proteinExistence type="predicted"/>
<evidence type="ECO:0000256" key="7">
    <source>
        <dbReference type="ARBA" id="ARBA00023180"/>
    </source>
</evidence>
<dbReference type="PANTHER" id="PTHR42643">
    <property type="entry name" value="IONOTROPIC RECEPTOR 20A-RELATED"/>
    <property type="match status" value="1"/>
</dbReference>
<keyword evidence="7" id="KW-0325">Glycoprotein</keyword>
<evidence type="ECO:0000256" key="1">
    <source>
        <dbReference type="ARBA" id="ARBA00004651"/>
    </source>
</evidence>
<gene>
    <name evidence="12" type="primary">LOC115066099</name>
</gene>
<feature type="chain" id="PRO_5046764370" evidence="9">
    <location>
        <begin position="22"/>
        <end position="623"/>
    </location>
</feature>
<evidence type="ECO:0000256" key="9">
    <source>
        <dbReference type="SAM" id="SignalP"/>
    </source>
</evidence>
<dbReference type="Proteomes" id="UP001652620">
    <property type="component" value="Chromosome 4"/>
</dbReference>
<evidence type="ECO:0000256" key="6">
    <source>
        <dbReference type="ARBA" id="ARBA00023170"/>
    </source>
</evidence>
<evidence type="ECO:0000256" key="5">
    <source>
        <dbReference type="ARBA" id="ARBA00023136"/>
    </source>
</evidence>
<keyword evidence="2" id="KW-1003">Cell membrane</keyword>
<evidence type="ECO:0000256" key="8">
    <source>
        <dbReference type="SAM" id="Phobius"/>
    </source>
</evidence>
<dbReference type="PANTHER" id="PTHR42643:SF37">
    <property type="entry name" value="IONOTROPIC RECEPTOR 11A-RELATED"/>
    <property type="match status" value="1"/>
</dbReference>
<comment type="subcellular location">
    <subcellularLocation>
        <location evidence="1">Cell membrane</location>
        <topology evidence="1">Multi-pass membrane protein</topology>
    </subcellularLocation>
</comment>
<dbReference type="GeneID" id="115066099"/>
<sequence length="623" mass="71648">MFPQTVLYVAVFLSLLLGGNTLFAQSKGLEDGPDYAEIAGNLSAAIVEMVQSSFIGNRKVLTYNLYAFVQRPERRYLFGDIMENVLRSSGKNATVRIGMGEPVPGDHERHYNVLLVDSAASLNSLYTEFAKYHLYTNGYFVIVLHTFDSAHYYDVLFEIFELNWFLGIIDANVLVYALTNLSLLYNIHPFNEFHCKGLAPTISNRFTNSRWWHTNFYPDKLADLHGCALVCATWEEMPYRSLQEQSGEVGALAGIEGKLLEYLAMTLNFSLKFRLLDDYESSHTLDKKGVVFKELIANGTDFVVGAFPYRTPAKDDIFTPTFPYFLSSLNFIVNSNLEPYSPFRKLFLPFRSHIWRLLLIIYLGVFALRLIFSLMGVTRSHFVFGVTNHMPGINMFNVCLGGALPPRQVPRRNFARYVLMLWLIMTMLLRSSYQAFLYNLIKSNIGRPPPNTIAELLHQNYQLLMTEDVLATIHDLPVISSSAQVLNISRSHSFELVRRSDRRIAILTPYEYVGYFKRYNTSFTKGVHVVEERVFTQQLSFYMASNSMLLHRFNDIILQYITVGLWEKWVRELLDMSLRFDSGSEEPIAKVTVQQMSGAWYVWLTGNVLSAFVLVVERLWKWE</sequence>
<keyword evidence="9" id="KW-0732">Signal</keyword>
<evidence type="ECO:0000259" key="10">
    <source>
        <dbReference type="Pfam" id="PF24061"/>
    </source>
</evidence>
<protein>
    <submittedName>
        <fullName evidence="12">Uncharacterized protein LOC115066099</fullName>
    </submittedName>
</protein>
<evidence type="ECO:0000313" key="12">
    <source>
        <dbReference type="RefSeq" id="XP_029405731.2"/>
    </source>
</evidence>
<keyword evidence="4 8" id="KW-1133">Transmembrane helix</keyword>
<keyword evidence="5 8" id="KW-0472">Membrane</keyword>
<feature type="domain" description="Putative ionotropic receptor ligand binding" evidence="10">
    <location>
        <begin position="41"/>
        <end position="222"/>
    </location>
</feature>
<keyword evidence="3 8" id="KW-0812">Transmembrane</keyword>
<keyword evidence="6" id="KW-0675">Receptor</keyword>
<dbReference type="InterPro" id="IPR056198">
    <property type="entry name" value="LBD_receptor"/>
</dbReference>
<dbReference type="AlphaFoldDB" id="A0A8N4L4S8"/>
<dbReference type="Gene3D" id="3.40.190.10">
    <property type="entry name" value="Periplasmic binding protein-like II"/>
    <property type="match status" value="1"/>
</dbReference>
<reference evidence="12" key="1">
    <citation type="submission" date="2025-08" db="UniProtKB">
        <authorList>
            <consortium name="RefSeq"/>
        </authorList>
    </citation>
    <scope>IDENTIFICATION</scope>
    <source>
        <tissue evidence="12">Adult</tissue>
    </source>
</reference>
<name>A0A8N4L4S8_BACDO</name>
<dbReference type="RefSeq" id="XP_029405731.2">
    <property type="nucleotide sequence ID" value="XM_029549871.2"/>
</dbReference>
<accession>A0A8N4L4S8</accession>
<feature type="transmembrane region" description="Helical" evidence="8">
    <location>
        <begin position="414"/>
        <end position="433"/>
    </location>
</feature>
<dbReference type="KEGG" id="bdr:115066099"/>
<keyword evidence="11" id="KW-1185">Reference proteome</keyword>
<dbReference type="InterPro" id="IPR052192">
    <property type="entry name" value="Insect_Ionotropic_Sensory_Rcpt"/>
</dbReference>
<dbReference type="SUPFAM" id="SSF53850">
    <property type="entry name" value="Periplasmic binding protein-like II"/>
    <property type="match status" value="1"/>
</dbReference>
<dbReference type="OrthoDB" id="8050636at2759"/>
<evidence type="ECO:0000313" key="11">
    <source>
        <dbReference type="Proteomes" id="UP001652620"/>
    </source>
</evidence>
<dbReference type="Pfam" id="PF24061">
    <property type="entry name" value="LBD_receptor"/>
    <property type="match status" value="1"/>
</dbReference>